<dbReference type="PROSITE" id="PS51160">
    <property type="entry name" value="ACYLPHOSPHATASE_3"/>
    <property type="match status" value="1"/>
</dbReference>
<evidence type="ECO:0000259" key="8">
    <source>
        <dbReference type="PROSITE" id="PS51160"/>
    </source>
</evidence>
<dbReference type="SUPFAM" id="SSF54975">
    <property type="entry name" value="Acylphosphatase/BLUF domain-like"/>
    <property type="match status" value="1"/>
</dbReference>
<dbReference type="InterPro" id="IPR017968">
    <property type="entry name" value="Acylphosphatase_CS"/>
</dbReference>
<protein>
    <recommendedName>
        <fullName evidence="3">Acylphosphatase</fullName>
        <ecNumber evidence="2">3.6.1.7</ecNumber>
    </recommendedName>
    <alternativeName>
        <fullName evidence="4">Acylphosphate phosphohydrolase</fullName>
    </alternativeName>
</protein>
<dbReference type="Gene3D" id="3.30.70.100">
    <property type="match status" value="1"/>
</dbReference>
<dbReference type="Pfam" id="PF00708">
    <property type="entry name" value="Acylphosphatase"/>
    <property type="match status" value="1"/>
</dbReference>
<evidence type="ECO:0000313" key="10">
    <source>
        <dbReference type="Proteomes" id="UP000478636"/>
    </source>
</evidence>
<dbReference type="InterPro" id="IPR001792">
    <property type="entry name" value="Acylphosphatase-like_dom"/>
</dbReference>
<dbReference type="InterPro" id="IPR036046">
    <property type="entry name" value="Acylphosphatase-like_dom_sf"/>
</dbReference>
<comment type="similarity">
    <text evidence="1 7">Belongs to the acylphosphatase family.</text>
</comment>
<evidence type="ECO:0000256" key="7">
    <source>
        <dbReference type="RuleBase" id="RU004168"/>
    </source>
</evidence>
<name>A0A6L7A554_LEULA</name>
<evidence type="ECO:0000256" key="1">
    <source>
        <dbReference type="ARBA" id="ARBA00005614"/>
    </source>
</evidence>
<comment type="caution">
    <text evidence="9">The sequence shown here is derived from an EMBL/GenBank/DDBJ whole genome shotgun (WGS) entry which is preliminary data.</text>
</comment>
<feature type="domain" description="Acylphosphatase-like" evidence="8">
    <location>
        <begin position="27"/>
        <end position="49"/>
    </location>
</feature>
<comment type="caution">
    <text evidence="6">Lacks conserved residue(s) required for the propagation of feature annotation.</text>
</comment>
<comment type="catalytic activity">
    <reaction evidence="5">
        <text>an acyl phosphate + H2O = a carboxylate + phosphate + H(+)</text>
        <dbReference type="Rhea" id="RHEA:14965"/>
        <dbReference type="ChEBI" id="CHEBI:15377"/>
        <dbReference type="ChEBI" id="CHEBI:15378"/>
        <dbReference type="ChEBI" id="CHEBI:29067"/>
        <dbReference type="ChEBI" id="CHEBI:43474"/>
        <dbReference type="ChEBI" id="CHEBI:59918"/>
        <dbReference type="EC" id="3.6.1.7"/>
    </reaction>
</comment>
<evidence type="ECO:0000256" key="3">
    <source>
        <dbReference type="ARBA" id="ARBA00015991"/>
    </source>
</evidence>
<evidence type="ECO:0000256" key="5">
    <source>
        <dbReference type="ARBA" id="ARBA00047645"/>
    </source>
</evidence>
<sequence>MPLKVLWDRGQFLPSTYHFIGRRSMVSYQINVYGRVQGVGFRWFTWNKS</sequence>
<dbReference type="Proteomes" id="UP000478636">
    <property type="component" value="Unassembled WGS sequence"/>
</dbReference>
<evidence type="ECO:0000256" key="2">
    <source>
        <dbReference type="ARBA" id="ARBA00012150"/>
    </source>
</evidence>
<dbReference type="PROSITE" id="PS00150">
    <property type="entry name" value="ACYLPHOSPHATASE_1"/>
    <property type="match status" value="1"/>
</dbReference>
<dbReference type="EC" id="3.6.1.7" evidence="2"/>
<dbReference type="AlphaFoldDB" id="A0A6L7A554"/>
<proteinExistence type="inferred from homology"/>
<reference evidence="9 10" key="1">
    <citation type="submission" date="2019-12" db="EMBL/GenBank/DDBJ databases">
        <title>Complete genome sequence of Leuconostoc lactis strain AVN1 provides insights into metabolic potential.</title>
        <authorList>
            <person name="Besrour N."/>
            <person name="Najjari A."/>
            <person name="Fhoula I."/>
            <person name="Jaballah S."/>
            <person name="Klibi N."/>
            <person name="Ouzari H.I."/>
        </authorList>
    </citation>
    <scope>NUCLEOTIDE SEQUENCE [LARGE SCALE GENOMIC DNA]</scope>
    <source>
        <strain evidence="9 10">AVN1</strain>
    </source>
</reference>
<evidence type="ECO:0000256" key="6">
    <source>
        <dbReference type="PROSITE-ProRule" id="PRU00520"/>
    </source>
</evidence>
<dbReference type="EMBL" id="WSZI01000011">
    <property type="protein sequence ID" value="MWN20696.1"/>
    <property type="molecule type" value="Genomic_DNA"/>
</dbReference>
<organism evidence="9 10">
    <name type="scientific">Leuconostoc lactis</name>
    <dbReference type="NCBI Taxonomy" id="1246"/>
    <lineage>
        <taxon>Bacteria</taxon>
        <taxon>Bacillati</taxon>
        <taxon>Bacillota</taxon>
        <taxon>Bacilli</taxon>
        <taxon>Lactobacillales</taxon>
        <taxon>Lactobacillaceae</taxon>
        <taxon>Leuconostoc</taxon>
    </lineage>
</organism>
<accession>A0A6L7A554</accession>
<gene>
    <name evidence="9" type="ORF">GQS40_02685</name>
</gene>
<evidence type="ECO:0000313" key="9">
    <source>
        <dbReference type="EMBL" id="MWN20696.1"/>
    </source>
</evidence>
<evidence type="ECO:0000256" key="4">
    <source>
        <dbReference type="ARBA" id="ARBA00032904"/>
    </source>
</evidence>
<dbReference type="GO" id="GO:0003998">
    <property type="term" value="F:acylphosphatase activity"/>
    <property type="evidence" value="ECO:0007669"/>
    <property type="project" value="UniProtKB-EC"/>
</dbReference>